<dbReference type="AlphaFoldDB" id="A0A2S7T4U3"/>
<dbReference type="OrthoDB" id="1099888at2"/>
<keyword evidence="1" id="KW-1133">Transmembrane helix</keyword>
<dbReference type="Pfam" id="PF07666">
    <property type="entry name" value="MpPF26"/>
    <property type="match status" value="1"/>
</dbReference>
<protein>
    <recommendedName>
        <fullName evidence="4">DUF4190 domain-containing protein</fullName>
    </recommendedName>
</protein>
<keyword evidence="3" id="KW-1185">Reference proteome</keyword>
<reference evidence="3" key="1">
    <citation type="submission" date="2016-11" db="EMBL/GenBank/DDBJ databases">
        <title>Trade-off between light-utilization and light-protection in marine flavobacteria.</title>
        <authorList>
            <person name="Kumagai Y."/>
            <person name="Yoshizawa S."/>
            <person name="Kogure K."/>
        </authorList>
    </citation>
    <scope>NUCLEOTIDE SEQUENCE [LARGE SCALE GENOMIC DNA]</scope>
    <source>
        <strain evidence="3">SG-18</strain>
    </source>
</reference>
<name>A0A2S7T4U3_9FLAO</name>
<evidence type="ECO:0000313" key="3">
    <source>
        <dbReference type="Proteomes" id="UP000239366"/>
    </source>
</evidence>
<comment type="caution">
    <text evidence="2">The sequence shown here is derived from an EMBL/GenBank/DDBJ whole genome shotgun (WGS) entry which is preliminary data.</text>
</comment>
<keyword evidence="1" id="KW-0472">Membrane</keyword>
<sequence>MEQQKLPNATTALILGIVSFICCCFSNGIGGVIMAGIALFLTKKDTSTYNENPELYTNFGTVKTAKIISWISMVISLIIVGILVFQIIEAGGIQAWFEQSQQRQQEILDQFGIELE</sequence>
<accession>A0A2S7T4U3</accession>
<organism evidence="2 3">
    <name type="scientific">Aureicoccus marinus</name>
    <dbReference type="NCBI Taxonomy" id="754435"/>
    <lineage>
        <taxon>Bacteria</taxon>
        <taxon>Pseudomonadati</taxon>
        <taxon>Bacteroidota</taxon>
        <taxon>Flavobacteriia</taxon>
        <taxon>Flavobacteriales</taxon>
        <taxon>Flavobacteriaceae</taxon>
        <taxon>Aureicoccus</taxon>
    </lineage>
</organism>
<evidence type="ECO:0000313" key="2">
    <source>
        <dbReference type="EMBL" id="PQJ14674.1"/>
    </source>
</evidence>
<dbReference type="EMBL" id="MQVX01000001">
    <property type="protein sequence ID" value="PQJ14674.1"/>
    <property type="molecule type" value="Genomic_DNA"/>
</dbReference>
<proteinExistence type="predicted"/>
<evidence type="ECO:0008006" key="4">
    <source>
        <dbReference type="Google" id="ProtNLM"/>
    </source>
</evidence>
<keyword evidence="1" id="KW-0812">Transmembrane</keyword>
<dbReference type="NCBIfam" id="NF040945">
    <property type="entry name" value="CCC_membrane"/>
    <property type="match status" value="1"/>
</dbReference>
<feature type="transmembrane region" description="Helical" evidence="1">
    <location>
        <begin position="12"/>
        <end position="41"/>
    </location>
</feature>
<dbReference type="InterPro" id="IPR011655">
    <property type="entry name" value="MpPF26"/>
</dbReference>
<evidence type="ECO:0000256" key="1">
    <source>
        <dbReference type="SAM" id="Phobius"/>
    </source>
</evidence>
<gene>
    <name evidence="2" type="ORF">BST99_01980</name>
</gene>
<dbReference type="RefSeq" id="WP_105000308.1">
    <property type="nucleotide sequence ID" value="NZ_MQVX01000001.1"/>
</dbReference>
<feature type="transmembrane region" description="Helical" evidence="1">
    <location>
        <begin position="67"/>
        <end position="88"/>
    </location>
</feature>
<dbReference type="Proteomes" id="UP000239366">
    <property type="component" value="Unassembled WGS sequence"/>
</dbReference>